<dbReference type="EMBL" id="KV454016">
    <property type="protein sequence ID" value="ODV94470.1"/>
    <property type="molecule type" value="Genomic_DNA"/>
</dbReference>
<evidence type="ECO:0000256" key="3">
    <source>
        <dbReference type="ARBA" id="ARBA00022723"/>
    </source>
</evidence>
<feature type="region of interest" description="Disordered" evidence="11">
    <location>
        <begin position="1"/>
        <end position="52"/>
    </location>
</feature>
<dbReference type="Gene3D" id="3.90.530.10">
    <property type="entry name" value="XPA C-terminal domain"/>
    <property type="match status" value="1"/>
</dbReference>
<dbReference type="InterPro" id="IPR009061">
    <property type="entry name" value="DNA-bd_dom_put_sf"/>
</dbReference>
<dbReference type="InterPro" id="IPR037129">
    <property type="entry name" value="XPA_sf"/>
</dbReference>
<dbReference type="NCBIfam" id="TIGR00598">
    <property type="entry name" value="rad14"/>
    <property type="match status" value="1"/>
</dbReference>
<organism evidence="13 14">
    <name type="scientific">Pachysolen tannophilus NRRL Y-2460</name>
    <dbReference type="NCBI Taxonomy" id="669874"/>
    <lineage>
        <taxon>Eukaryota</taxon>
        <taxon>Fungi</taxon>
        <taxon>Dikarya</taxon>
        <taxon>Ascomycota</taxon>
        <taxon>Saccharomycotina</taxon>
        <taxon>Pichiomycetes</taxon>
        <taxon>Pachysolenaceae</taxon>
        <taxon>Pachysolen</taxon>
    </lineage>
</organism>
<keyword evidence="4" id="KW-0227">DNA damage</keyword>
<dbReference type="InterPro" id="IPR000465">
    <property type="entry name" value="XPA/RAD14"/>
</dbReference>
<dbReference type="PANTHER" id="PTHR10142:SF0">
    <property type="entry name" value="DNA REPAIR PROTEIN COMPLEMENTING XP-A CELLS"/>
    <property type="match status" value="1"/>
</dbReference>
<dbReference type="Pfam" id="PF01286">
    <property type="entry name" value="XPA_N"/>
    <property type="match status" value="1"/>
</dbReference>
<keyword evidence="6" id="KW-0862">Zinc</keyword>
<dbReference type="FunFam" id="3.90.530.10:FF:000003">
    <property type="entry name" value="Dna repair rad14 protein"/>
    <property type="match status" value="1"/>
</dbReference>
<dbReference type="GO" id="GO:0008270">
    <property type="term" value="F:zinc ion binding"/>
    <property type="evidence" value="ECO:0007669"/>
    <property type="project" value="UniProtKB-KW"/>
</dbReference>
<dbReference type="GO" id="GO:0070914">
    <property type="term" value="P:UV-damage excision repair"/>
    <property type="evidence" value="ECO:0007669"/>
    <property type="project" value="EnsemblFungi"/>
</dbReference>
<evidence type="ECO:0000259" key="12">
    <source>
        <dbReference type="Pfam" id="PF05181"/>
    </source>
</evidence>
<dbReference type="Proteomes" id="UP000094236">
    <property type="component" value="Unassembled WGS sequence"/>
</dbReference>
<feature type="domain" description="XPA C-terminal" evidence="12">
    <location>
        <begin position="219"/>
        <end position="269"/>
    </location>
</feature>
<evidence type="ECO:0000256" key="9">
    <source>
        <dbReference type="ARBA" id="ARBA00023242"/>
    </source>
</evidence>
<dbReference type="InterPro" id="IPR022656">
    <property type="entry name" value="XPA_C"/>
</dbReference>
<feature type="compositionally biased region" description="Basic and acidic residues" evidence="11">
    <location>
        <begin position="1"/>
        <end position="29"/>
    </location>
</feature>
<evidence type="ECO:0000313" key="13">
    <source>
        <dbReference type="EMBL" id="ODV94470.1"/>
    </source>
</evidence>
<keyword evidence="8" id="KW-0234">DNA repair</keyword>
<proteinExistence type="inferred from homology"/>
<evidence type="ECO:0000256" key="2">
    <source>
        <dbReference type="ARBA" id="ARBA00005548"/>
    </source>
</evidence>
<dbReference type="GO" id="GO:0006284">
    <property type="term" value="P:base-excision repair"/>
    <property type="evidence" value="ECO:0007669"/>
    <property type="project" value="TreeGrafter"/>
</dbReference>
<dbReference type="InterPro" id="IPR022652">
    <property type="entry name" value="Znf_XPA_CS"/>
</dbReference>
<keyword evidence="14" id="KW-1185">Reference proteome</keyword>
<keyword evidence="7" id="KW-0238">DNA-binding</keyword>
<keyword evidence="3" id="KW-0479">Metal-binding</keyword>
<feature type="compositionally biased region" description="Polar residues" evidence="11">
    <location>
        <begin position="30"/>
        <end position="43"/>
    </location>
</feature>
<dbReference type="GO" id="GO:0000715">
    <property type="term" value="P:nucleotide-excision repair, DNA damage recognition"/>
    <property type="evidence" value="ECO:0007669"/>
    <property type="project" value="EnsemblFungi"/>
</dbReference>
<keyword evidence="9" id="KW-0539">Nucleus</keyword>
<evidence type="ECO:0000313" key="14">
    <source>
        <dbReference type="Proteomes" id="UP000094236"/>
    </source>
</evidence>
<gene>
    <name evidence="13" type="ORF">PACTADRAFT_60780</name>
</gene>
<evidence type="ECO:0000256" key="11">
    <source>
        <dbReference type="SAM" id="MobiDB-lite"/>
    </source>
</evidence>
<dbReference type="GO" id="GO:1901255">
    <property type="term" value="P:nucleotide-excision repair involved in interstrand cross-link repair"/>
    <property type="evidence" value="ECO:0007669"/>
    <property type="project" value="EnsemblFungi"/>
</dbReference>
<name>A0A1E4TRU9_PACTA</name>
<comment type="subcellular location">
    <subcellularLocation>
        <location evidence="1">Nucleus</location>
    </subcellularLocation>
</comment>
<evidence type="ECO:0000256" key="10">
    <source>
        <dbReference type="ARBA" id="ARBA00072989"/>
    </source>
</evidence>
<dbReference type="STRING" id="669874.A0A1E4TRU9"/>
<dbReference type="GO" id="GO:0003684">
    <property type="term" value="F:damaged DNA binding"/>
    <property type="evidence" value="ECO:0007669"/>
    <property type="project" value="EnsemblFungi"/>
</dbReference>
<dbReference type="AlphaFoldDB" id="A0A1E4TRU9"/>
<evidence type="ECO:0000256" key="5">
    <source>
        <dbReference type="ARBA" id="ARBA00022771"/>
    </source>
</evidence>
<dbReference type="PANTHER" id="PTHR10142">
    <property type="entry name" value="DNA REPAIR PROTEIN COMPLEMENTING XP-A CELLS"/>
    <property type="match status" value="1"/>
</dbReference>
<keyword evidence="5" id="KW-0863">Zinc-finger</keyword>
<dbReference type="GO" id="GO:0000110">
    <property type="term" value="C:nucleotide-excision repair factor 1 complex"/>
    <property type="evidence" value="ECO:0007669"/>
    <property type="project" value="EnsemblFungi"/>
</dbReference>
<evidence type="ECO:0000256" key="4">
    <source>
        <dbReference type="ARBA" id="ARBA00022763"/>
    </source>
</evidence>
<reference evidence="14" key="1">
    <citation type="submission" date="2016-05" db="EMBL/GenBank/DDBJ databases">
        <title>Comparative genomics of biotechnologically important yeasts.</title>
        <authorList>
            <consortium name="DOE Joint Genome Institute"/>
            <person name="Riley R."/>
            <person name="Haridas S."/>
            <person name="Wolfe K.H."/>
            <person name="Lopes M.R."/>
            <person name="Hittinger C.T."/>
            <person name="Goker M."/>
            <person name="Salamov A."/>
            <person name="Wisecaver J."/>
            <person name="Long T.M."/>
            <person name="Aerts A.L."/>
            <person name="Barry K."/>
            <person name="Choi C."/>
            <person name="Clum A."/>
            <person name="Coughlan A.Y."/>
            <person name="Deshpande S."/>
            <person name="Douglass A.P."/>
            <person name="Hanson S.J."/>
            <person name="Klenk H.-P."/>
            <person name="Labutti K."/>
            <person name="Lapidus A."/>
            <person name="Lindquist E."/>
            <person name="Lipzen A."/>
            <person name="Meier-Kolthoff J.P."/>
            <person name="Ohm R.A."/>
            <person name="Otillar R.P."/>
            <person name="Pangilinan J."/>
            <person name="Peng Y."/>
            <person name="Rokas A."/>
            <person name="Rosa C.A."/>
            <person name="Scheuner C."/>
            <person name="Sibirny A.A."/>
            <person name="Slot J.C."/>
            <person name="Stielow J.B."/>
            <person name="Sun H."/>
            <person name="Kurtzman C.P."/>
            <person name="Blackwell M."/>
            <person name="Grigoriev I.V."/>
            <person name="Jeffries T.W."/>
        </authorList>
    </citation>
    <scope>NUCLEOTIDE SEQUENCE [LARGE SCALE GENOMIC DNA]</scope>
    <source>
        <strain evidence="14">NRRL Y-2460</strain>
    </source>
</reference>
<evidence type="ECO:0000256" key="8">
    <source>
        <dbReference type="ARBA" id="ARBA00023204"/>
    </source>
</evidence>
<accession>A0A1E4TRU9</accession>
<evidence type="ECO:0000256" key="6">
    <source>
        <dbReference type="ARBA" id="ARBA00022833"/>
    </source>
</evidence>
<dbReference type="OrthoDB" id="5368863at2759"/>
<dbReference type="CDD" id="cd21077">
    <property type="entry name" value="DBD_Rad14"/>
    <property type="match status" value="1"/>
</dbReference>
<sequence>MDSERQKKIEANRRKALERLRQRQLDKNNDNNLGSKNTESVASVPQRPKINLTPEQMAIIEENRRKALERKKQRENNLRDASSTTTILNKNDYKISKEINNGSGSTTSLGKRPLDNIRPSIRKQDYIDYDFSTLKDSYGGFISEDSNVAGGNGGENSGQTLEQWKEEQKSKIVMEPPPPVDISSAPRCYECQSIDIDQNLFQIFKCKVCKRCKELRPEKYSLLTKTECREDYLLTDPELKDKNLLHRLEKPNPYSGTYSKMQLFLRYQVEEFAFKKWGGEEGLDKEWARREAMRVDRRDKKFEMKLREMRKKTRAEEYTRKLRENKQQHIHEWSLPLSKKNDKEEGVVRRRCIVCGMETEEFIM</sequence>
<comment type="similarity">
    <text evidence="2">Belongs to the XPA family.</text>
</comment>
<evidence type="ECO:0000256" key="1">
    <source>
        <dbReference type="ARBA" id="ARBA00004123"/>
    </source>
</evidence>
<dbReference type="SUPFAM" id="SSF46955">
    <property type="entry name" value="Putative DNA-binding domain"/>
    <property type="match status" value="1"/>
</dbReference>
<evidence type="ECO:0000256" key="7">
    <source>
        <dbReference type="ARBA" id="ARBA00023125"/>
    </source>
</evidence>
<dbReference type="Pfam" id="PF05181">
    <property type="entry name" value="XPA_C"/>
    <property type="match status" value="1"/>
</dbReference>
<protein>
    <recommendedName>
        <fullName evidence="10">DNA repair protein RAD14</fullName>
    </recommendedName>
</protein>